<keyword evidence="2" id="KW-1185">Reference proteome</keyword>
<name>A0A183HFZ6_9BILA</name>
<proteinExistence type="predicted"/>
<evidence type="ECO:0000313" key="3">
    <source>
        <dbReference type="WBParaSite" id="OFLC_0000640701-mRNA-1"/>
    </source>
</evidence>
<dbReference type="WBParaSite" id="OFLC_0000640701-mRNA-1">
    <property type="protein sequence ID" value="OFLC_0000640701-mRNA-1"/>
    <property type="gene ID" value="OFLC_0000640701"/>
</dbReference>
<dbReference type="EMBL" id="UZAJ01006071">
    <property type="protein sequence ID" value="VDO46466.1"/>
    <property type="molecule type" value="Genomic_DNA"/>
</dbReference>
<evidence type="ECO:0000313" key="2">
    <source>
        <dbReference type="Proteomes" id="UP000267606"/>
    </source>
</evidence>
<dbReference type="AlphaFoldDB" id="A0A183HFZ6"/>
<evidence type="ECO:0000313" key="1">
    <source>
        <dbReference type="EMBL" id="VDO46466.1"/>
    </source>
</evidence>
<organism evidence="3">
    <name type="scientific">Onchocerca flexuosa</name>
    <dbReference type="NCBI Taxonomy" id="387005"/>
    <lineage>
        <taxon>Eukaryota</taxon>
        <taxon>Metazoa</taxon>
        <taxon>Ecdysozoa</taxon>
        <taxon>Nematoda</taxon>
        <taxon>Chromadorea</taxon>
        <taxon>Rhabditida</taxon>
        <taxon>Spirurina</taxon>
        <taxon>Spiruromorpha</taxon>
        <taxon>Filarioidea</taxon>
        <taxon>Onchocercidae</taxon>
        <taxon>Onchocerca</taxon>
    </lineage>
</organism>
<dbReference type="Proteomes" id="UP000267606">
    <property type="component" value="Unassembled WGS sequence"/>
</dbReference>
<gene>
    <name evidence="1" type="ORF">OFLC_LOCUS6408</name>
</gene>
<protein>
    <submittedName>
        <fullName evidence="3">SCP domain-containing protein</fullName>
    </submittedName>
</protein>
<reference evidence="3" key="1">
    <citation type="submission" date="2016-06" db="UniProtKB">
        <authorList>
            <consortium name="WormBaseParasite"/>
        </authorList>
    </citation>
    <scope>IDENTIFICATION</scope>
</reference>
<sequence>MSTEEDLVDEYCGWSDLVEAISGVRVSGVPACTVENVPWCWGQGSVDGYGFTDMYL</sequence>
<accession>A0A183HFZ6</accession>
<reference evidence="1 2" key="2">
    <citation type="submission" date="2018-11" db="EMBL/GenBank/DDBJ databases">
        <authorList>
            <consortium name="Pathogen Informatics"/>
        </authorList>
    </citation>
    <scope>NUCLEOTIDE SEQUENCE [LARGE SCALE GENOMIC DNA]</scope>
</reference>